<dbReference type="EMBL" id="CABIKO010000093">
    <property type="protein sequence ID" value="VVA25387.1"/>
    <property type="molecule type" value="Genomic_DNA"/>
</dbReference>
<name>A0A5E4FBS7_PRUDU</name>
<evidence type="ECO:0000313" key="3">
    <source>
        <dbReference type="Proteomes" id="UP000327085"/>
    </source>
</evidence>
<dbReference type="InterPro" id="IPR044534">
    <property type="entry name" value="TTL1-4"/>
</dbReference>
<dbReference type="InterPro" id="IPR011990">
    <property type="entry name" value="TPR-like_helical_dom_sf"/>
</dbReference>
<dbReference type="SUPFAM" id="SSF48452">
    <property type="entry name" value="TPR-like"/>
    <property type="match status" value="1"/>
</dbReference>
<dbReference type="InterPro" id="IPR019734">
    <property type="entry name" value="TPR_rpt"/>
</dbReference>
<protein>
    <submittedName>
        <fullName evidence="2">PREDICTED: TPR</fullName>
    </submittedName>
</protein>
<evidence type="ECO:0000313" key="2">
    <source>
        <dbReference type="EMBL" id="VVA25387.1"/>
    </source>
</evidence>
<gene>
    <name evidence="2" type="ORF">ALMOND_2B028457</name>
</gene>
<accession>A0A5E4FBS7</accession>
<organism evidence="2 3">
    <name type="scientific">Prunus dulcis</name>
    <name type="common">Almond</name>
    <name type="synonym">Amygdalus dulcis</name>
    <dbReference type="NCBI Taxonomy" id="3755"/>
    <lineage>
        <taxon>Eukaryota</taxon>
        <taxon>Viridiplantae</taxon>
        <taxon>Streptophyta</taxon>
        <taxon>Embryophyta</taxon>
        <taxon>Tracheophyta</taxon>
        <taxon>Spermatophyta</taxon>
        <taxon>Magnoliopsida</taxon>
        <taxon>eudicotyledons</taxon>
        <taxon>Gunneridae</taxon>
        <taxon>Pentapetalae</taxon>
        <taxon>rosids</taxon>
        <taxon>fabids</taxon>
        <taxon>Rosales</taxon>
        <taxon>Rosaceae</taxon>
        <taxon>Amygdaloideae</taxon>
        <taxon>Amygdaleae</taxon>
        <taxon>Prunus</taxon>
    </lineage>
</organism>
<reference evidence="3" key="1">
    <citation type="journal article" date="2020" name="Plant J.">
        <title>Transposons played a major role in the diversification between the closely related almond and peach genomes: results from the almond genome sequence.</title>
        <authorList>
            <person name="Alioto T."/>
            <person name="Alexiou K.G."/>
            <person name="Bardil A."/>
            <person name="Barteri F."/>
            <person name="Castanera R."/>
            <person name="Cruz F."/>
            <person name="Dhingra A."/>
            <person name="Duval H."/>
            <person name="Fernandez I Marti A."/>
            <person name="Frias L."/>
            <person name="Galan B."/>
            <person name="Garcia J.L."/>
            <person name="Howad W."/>
            <person name="Gomez-Garrido J."/>
            <person name="Gut M."/>
            <person name="Julca I."/>
            <person name="Morata J."/>
            <person name="Puigdomenech P."/>
            <person name="Ribeca P."/>
            <person name="Rubio Cabetas M.J."/>
            <person name="Vlasova A."/>
            <person name="Wirthensohn M."/>
            <person name="Garcia-Mas J."/>
            <person name="Gabaldon T."/>
            <person name="Casacuberta J.M."/>
            <person name="Arus P."/>
        </authorList>
    </citation>
    <scope>NUCLEOTIDE SEQUENCE [LARGE SCALE GENOMIC DNA]</scope>
    <source>
        <strain evidence="3">cv. Texas</strain>
    </source>
</reference>
<dbReference type="Gramene" id="VVA25387">
    <property type="protein sequence ID" value="VVA25387"/>
    <property type="gene ID" value="Prudul26B028457"/>
</dbReference>
<evidence type="ECO:0000256" key="1">
    <source>
        <dbReference type="PROSITE-ProRule" id="PRU00339"/>
    </source>
</evidence>
<dbReference type="GO" id="GO:0005737">
    <property type="term" value="C:cytoplasm"/>
    <property type="evidence" value="ECO:0007669"/>
    <property type="project" value="TreeGrafter"/>
</dbReference>
<keyword evidence="1" id="KW-0802">TPR repeat</keyword>
<dbReference type="Gene3D" id="1.25.40.10">
    <property type="entry name" value="Tetratricopeptide repeat domain"/>
    <property type="match status" value="1"/>
</dbReference>
<dbReference type="AlphaFoldDB" id="A0A5E4FBS7"/>
<dbReference type="PROSITE" id="PS50005">
    <property type="entry name" value="TPR"/>
    <property type="match status" value="1"/>
</dbReference>
<dbReference type="PANTHER" id="PTHR46050">
    <property type="entry name" value="TPR REPEAT-CONTAINING THIOREDOXIN"/>
    <property type="match status" value="1"/>
</dbReference>
<dbReference type="PANTHER" id="PTHR46050:SF11">
    <property type="entry name" value="THIOREDOXIN DOMAIN-CONTAINING PROTEIN"/>
    <property type="match status" value="1"/>
</dbReference>
<dbReference type="SMART" id="SM00028">
    <property type="entry name" value="TPR"/>
    <property type="match status" value="2"/>
</dbReference>
<sequence>MPKAPNFLSSQSSSPYHESVEGLNNMGNMEYRRASFLDAISFYDRAIALCPQNAACHYNKAASLIGLGRLTESMEECLQAIKCDPSCSRAHHRLGILYARYLISARGAHRKEKAVDLDTTQKSLKWLRKARGAADARKAGNALFKDGKYLEACTKPLMIAMQL</sequence>
<dbReference type="InParanoid" id="A0A5E4FBS7"/>
<dbReference type="Proteomes" id="UP000327085">
    <property type="component" value="Chromosome 6"/>
</dbReference>
<proteinExistence type="predicted"/>
<feature type="repeat" description="TPR" evidence="1">
    <location>
        <begin position="20"/>
        <end position="53"/>
    </location>
</feature>